<accession>A0A6A6WTD3</accession>
<evidence type="ECO:0000313" key="8">
    <source>
        <dbReference type="Proteomes" id="UP000799757"/>
    </source>
</evidence>
<keyword evidence="6" id="KW-1133">Transmembrane helix</keyword>
<dbReference type="InterPro" id="IPR002401">
    <property type="entry name" value="Cyt_P450_E_grp-I"/>
</dbReference>
<name>A0A6A6WTD3_9PLEO</name>
<evidence type="ECO:0000256" key="2">
    <source>
        <dbReference type="ARBA" id="ARBA00022723"/>
    </source>
</evidence>
<keyword evidence="8" id="KW-1185">Reference proteome</keyword>
<dbReference type="Gene3D" id="1.10.630.10">
    <property type="entry name" value="Cytochrome P450"/>
    <property type="match status" value="1"/>
</dbReference>
<dbReference type="SUPFAM" id="SSF48264">
    <property type="entry name" value="Cytochrome P450"/>
    <property type="match status" value="1"/>
</dbReference>
<dbReference type="CDD" id="cd11060">
    <property type="entry name" value="CYP57A1-like"/>
    <property type="match status" value="1"/>
</dbReference>
<proteinExistence type="inferred from homology"/>
<comment type="cofactor">
    <cofactor evidence="1 4">
        <name>heme</name>
        <dbReference type="ChEBI" id="CHEBI:30413"/>
    </cofactor>
</comment>
<dbReference type="InterPro" id="IPR001128">
    <property type="entry name" value="Cyt_P450"/>
</dbReference>
<evidence type="ECO:0000256" key="6">
    <source>
        <dbReference type="SAM" id="Phobius"/>
    </source>
</evidence>
<keyword evidence="4 5" id="KW-0349">Heme</keyword>
<feature type="transmembrane region" description="Helical" evidence="6">
    <location>
        <begin position="42"/>
        <end position="63"/>
    </location>
</feature>
<evidence type="ECO:0000256" key="5">
    <source>
        <dbReference type="RuleBase" id="RU000461"/>
    </source>
</evidence>
<dbReference type="EMBL" id="MU002353">
    <property type="protein sequence ID" value="KAF2787165.1"/>
    <property type="molecule type" value="Genomic_DNA"/>
</dbReference>
<dbReference type="PROSITE" id="PS00086">
    <property type="entry name" value="CYTOCHROME_P450"/>
    <property type="match status" value="1"/>
</dbReference>
<comment type="similarity">
    <text evidence="5">Belongs to the cytochrome P450 family.</text>
</comment>
<dbReference type="PANTHER" id="PTHR24305:SF190">
    <property type="entry name" value="P450, PUTATIVE (EUROFUNG)-RELATED"/>
    <property type="match status" value="1"/>
</dbReference>
<gene>
    <name evidence="7" type="ORF">K505DRAFT_317170</name>
</gene>
<keyword evidence="3 4" id="KW-0408">Iron</keyword>
<evidence type="ECO:0000256" key="1">
    <source>
        <dbReference type="ARBA" id="ARBA00001971"/>
    </source>
</evidence>
<dbReference type="GO" id="GO:0004497">
    <property type="term" value="F:monooxygenase activity"/>
    <property type="evidence" value="ECO:0007669"/>
    <property type="project" value="UniProtKB-KW"/>
</dbReference>
<protein>
    <submittedName>
        <fullName evidence="7">Cytochrome P450 family protein</fullName>
    </submittedName>
</protein>
<evidence type="ECO:0000256" key="3">
    <source>
        <dbReference type="ARBA" id="ARBA00023004"/>
    </source>
</evidence>
<dbReference type="PRINTS" id="PR00385">
    <property type="entry name" value="P450"/>
</dbReference>
<dbReference type="PRINTS" id="PR00463">
    <property type="entry name" value="EP450I"/>
</dbReference>
<sequence length="537" mass="60795">MSAHCNLYKDMRRAWCRGINFANMTEDIRRIFLSVTSLPESYSILSLFCLIATFALVVSFKLYRALATPLRGAQGPWFARFSRLWLLREVYHGTFMRTNVKLHEKYGPIVRIAPNEYSIDDPAAVQIIYGSKGRFTKSTWYDASGFPGKPNGFNDHNIERHAAGRRKVSSAYSMTNLVQLEPFINDCTSILRARLDEFASTAALVDIPRWTQCYAFDVIGEMTLGERFGFLDAGKDIQGIIQTLDSTLFYASRVGIYSFLHPILFWLNMMLNMEGMGFLINFIQDIVTTRMGKPPPDGKDENAPADFITKFQRIREENPEKIDKEDIMASAVANISAGSDTTSISLTSVIFHLCKFPEALARLRNELEGAIRRGEIADSITFKQAQKLPYLQAVIKEGLRIHPATGLILGRVVPKGGATIAGCLFPEGTTVGINAWVAGRNKDVYGDDVEAFRPERWLEDAEVVKRREAYFMTFGSGPRTCLGKNISLLEMSKVIPVLVLEYDFEPEHPDRPCETENVWFVKQKHFRCRVRRRSVKS</sequence>
<feature type="binding site" description="axial binding residue" evidence="4">
    <location>
        <position position="481"/>
    </location>
    <ligand>
        <name>heme</name>
        <dbReference type="ChEBI" id="CHEBI:30413"/>
    </ligand>
    <ligandPart>
        <name>Fe</name>
        <dbReference type="ChEBI" id="CHEBI:18248"/>
    </ligandPart>
</feature>
<dbReference type="FunFam" id="1.10.630.10:FF:000050">
    <property type="entry name" value="Cytochrome P450 monooxygenase"/>
    <property type="match status" value="1"/>
</dbReference>
<keyword evidence="6" id="KW-0812">Transmembrane</keyword>
<dbReference type="InterPro" id="IPR050121">
    <property type="entry name" value="Cytochrome_P450_monoxygenase"/>
</dbReference>
<dbReference type="InterPro" id="IPR036396">
    <property type="entry name" value="Cyt_P450_sf"/>
</dbReference>
<reference evidence="7" key="1">
    <citation type="journal article" date="2020" name="Stud. Mycol.">
        <title>101 Dothideomycetes genomes: a test case for predicting lifestyles and emergence of pathogens.</title>
        <authorList>
            <person name="Haridas S."/>
            <person name="Albert R."/>
            <person name="Binder M."/>
            <person name="Bloem J."/>
            <person name="Labutti K."/>
            <person name="Salamov A."/>
            <person name="Andreopoulos B."/>
            <person name="Baker S."/>
            <person name="Barry K."/>
            <person name="Bills G."/>
            <person name="Bluhm B."/>
            <person name="Cannon C."/>
            <person name="Castanera R."/>
            <person name="Culley D."/>
            <person name="Daum C."/>
            <person name="Ezra D."/>
            <person name="Gonzalez J."/>
            <person name="Henrissat B."/>
            <person name="Kuo A."/>
            <person name="Liang C."/>
            <person name="Lipzen A."/>
            <person name="Lutzoni F."/>
            <person name="Magnuson J."/>
            <person name="Mondo S."/>
            <person name="Nolan M."/>
            <person name="Ohm R."/>
            <person name="Pangilinan J."/>
            <person name="Park H.-J."/>
            <person name="Ramirez L."/>
            <person name="Alfaro M."/>
            <person name="Sun H."/>
            <person name="Tritt A."/>
            <person name="Yoshinaga Y."/>
            <person name="Zwiers L.-H."/>
            <person name="Turgeon B."/>
            <person name="Goodwin S."/>
            <person name="Spatafora J."/>
            <person name="Crous P."/>
            <person name="Grigoriev I."/>
        </authorList>
    </citation>
    <scope>NUCLEOTIDE SEQUENCE</scope>
    <source>
        <strain evidence="7">CBS 109.77</strain>
    </source>
</reference>
<dbReference type="AlphaFoldDB" id="A0A6A6WTD3"/>
<evidence type="ECO:0000256" key="4">
    <source>
        <dbReference type="PIRSR" id="PIRSR602401-1"/>
    </source>
</evidence>
<keyword evidence="2 4" id="KW-0479">Metal-binding</keyword>
<dbReference type="OrthoDB" id="3934656at2759"/>
<dbReference type="Proteomes" id="UP000799757">
    <property type="component" value="Unassembled WGS sequence"/>
</dbReference>
<dbReference type="InterPro" id="IPR017972">
    <property type="entry name" value="Cyt_P450_CS"/>
</dbReference>
<dbReference type="Pfam" id="PF00067">
    <property type="entry name" value="p450"/>
    <property type="match status" value="1"/>
</dbReference>
<evidence type="ECO:0000313" key="7">
    <source>
        <dbReference type="EMBL" id="KAF2787165.1"/>
    </source>
</evidence>
<keyword evidence="6" id="KW-0472">Membrane</keyword>
<keyword evidence="5" id="KW-0560">Oxidoreductase</keyword>
<dbReference type="GO" id="GO:0005506">
    <property type="term" value="F:iron ion binding"/>
    <property type="evidence" value="ECO:0007669"/>
    <property type="project" value="InterPro"/>
</dbReference>
<dbReference type="GO" id="GO:0020037">
    <property type="term" value="F:heme binding"/>
    <property type="evidence" value="ECO:0007669"/>
    <property type="project" value="InterPro"/>
</dbReference>
<keyword evidence="5" id="KW-0503">Monooxygenase</keyword>
<organism evidence="7 8">
    <name type="scientific">Melanomma pulvis-pyrius CBS 109.77</name>
    <dbReference type="NCBI Taxonomy" id="1314802"/>
    <lineage>
        <taxon>Eukaryota</taxon>
        <taxon>Fungi</taxon>
        <taxon>Dikarya</taxon>
        <taxon>Ascomycota</taxon>
        <taxon>Pezizomycotina</taxon>
        <taxon>Dothideomycetes</taxon>
        <taxon>Pleosporomycetidae</taxon>
        <taxon>Pleosporales</taxon>
        <taxon>Melanommataceae</taxon>
        <taxon>Melanomma</taxon>
    </lineage>
</organism>
<dbReference type="PANTHER" id="PTHR24305">
    <property type="entry name" value="CYTOCHROME P450"/>
    <property type="match status" value="1"/>
</dbReference>
<dbReference type="GO" id="GO:0016705">
    <property type="term" value="F:oxidoreductase activity, acting on paired donors, with incorporation or reduction of molecular oxygen"/>
    <property type="evidence" value="ECO:0007669"/>
    <property type="project" value="InterPro"/>
</dbReference>